<evidence type="ECO:0000313" key="3">
    <source>
        <dbReference type="Proteomes" id="UP001152888"/>
    </source>
</evidence>
<evidence type="ECO:0008006" key="4">
    <source>
        <dbReference type="Google" id="ProtNLM"/>
    </source>
</evidence>
<feature type="compositionally biased region" description="Basic and acidic residues" evidence="1">
    <location>
        <begin position="1"/>
        <end position="14"/>
    </location>
</feature>
<dbReference type="EMBL" id="CAKOFQ010007319">
    <property type="protein sequence ID" value="CAH1998226.1"/>
    <property type="molecule type" value="Genomic_DNA"/>
</dbReference>
<proteinExistence type="predicted"/>
<dbReference type="Proteomes" id="UP001152888">
    <property type="component" value="Unassembled WGS sequence"/>
</dbReference>
<comment type="caution">
    <text evidence="2">The sequence shown here is derived from an EMBL/GenBank/DDBJ whole genome shotgun (WGS) entry which is preliminary data.</text>
</comment>
<evidence type="ECO:0000313" key="2">
    <source>
        <dbReference type="EMBL" id="CAH1998226.1"/>
    </source>
</evidence>
<dbReference type="AlphaFoldDB" id="A0A9P0PV27"/>
<keyword evidence="3" id="KW-1185">Reference proteome</keyword>
<feature type="compositionally biased region" description="Polar residues" evidence="1">
    <location>
        <begin position="162"/>
        <end position="176"/>
    </location>
</feature>
<feature type="compositionally biased region" description="Low complexity" evidence="1">
    <location>
        <begin position="177"/>
        <end position="215"/>
    </location>
</feature>
<evidence type="ECO:0000256" key="1">
    <source>
        <dbReference type="SAM" id="MobiDB-lite"/>
    </source>
</evidence>
<reference evidence="2" key="1">
    <citation type="submission" date="2022-03" db="EMBL/GenBank/DDBJ databases">
        <authorList>
            <person name="Sayadi A."/>
        </authorList>
    </citation>
    <scope>NUCLEOTIDE SEQUENCE</scope>
</reference>
<protein>
    <recommendedName>
        <fullName evidence="4">BESS domain-containing protein</fullName>
    </recommendedName>
</protein>
<feature type="region of interest" description="Disordered" evidence="1">
    <location>
        <begin position="1"/>
        <end position="62"/>
    </location>
</feature>
<gene>
    <name evidence="2" type="ORF">ACAOBT_LOCUS24234</name>
</gene>
<organism evidence="2 3">
    <name type="scientific">Acanthoscelides obtectus</name>
    <name type="common">Bean weevil</name>
    <name type="synonym">Bruchus obtectus</name>
    <dbReference type="NCBI Taxonomy" id="200917"/>
    <lineage>
        <taxon>Eukaryota</taxon>
        <taxon>Metazoa</taxon>
        <taxon>Ecdysozoa</taxon>
        <taxon>Arthropoda</taxon>
        <taxon>Hexapoda</taxon>
        <taxon>Insecta</taxon>
        <taxon>Pterygota</taxon>
        <taxon>Neoptera</taxon>
        <taxon>Endopterygota</taxon>
        <taxon>Coleoptera</taxon>
        <taxon>Polyphaga</taxon>
        <taxon>Cucujiformia</taxon>
        <taxon>Chrysomeloidea</taxon>
        <taxon>Chrysomelidae</taxon>
        <taxon>Bruchinae</taxon>
        <taxon>Bruchini</taxon>
        <taxon>Acanthoscelides</taxon>
    </lineage>
</organism>
<name>A0A9P0PV27_ACAOB</name>
<feature type="region of interest" description="Disordered" evidence="1">
    <location>
        <begin position="154"/>
        <end position="224"/>
    </location>
</feature>
<sequence>MRKLRLQEKRKILDEDTQSEHSAPGSTHDGQEQTRLLRPTTTGAALGPSLDPILKKSRKNGGSQDKLEAAFQILKTSAAHNQKDDSESDLFGKLIAKKLDSYSKVTKIAVQQAVMGIIFNADSGFYEQPQHPHPRPVNLHPSTSQYKYHPYPTPNIMHHPVQPQSYSSALTISSQDPSYSQNQHSHYQQSQHPISPQEYHNNSSPSLCSPPECSPTNPSSEETTYEELVTNLFIT</sequence>
<dbReference type="OrthoDB" id="6779945at2759"/>
<accession>A0A9P0PV27</accession>